<dbReference type="Gene3D" id="3.40.1010.10">
    <property type="entry name" value="Cobalt-precorrin-4 Transmethylase, Domain 1"/>
    <property type="match status" value="1"/>
</dbReference>
<proteinExistence type="predicted"/>
<feature type="domain" description="Tetrapyrrole methylase" evidence="6">
    <location>
        <begin position="32"/>
        <end position="217"/>
    </location>
</feature>
<evidence type="ECO:0000313" key="7">
    <source>
        <dbReference type="EMBL" id="MCS0496373.1"/>
    </source>
</evidence>
<dbReference type="Gene3D" id="3.30.950.10">
    <property type="entry name" value="Methyltransferase, Cobalt-precorrin-4 Transmethylase, Domain 2"/>
    <property type="match status" value="1"/>
</dbReference>
<comment type="caution">
    <text evidence="7">The sequence shown here is derived from an EMBL/GenBank/DDBJ whole genome shotgun (WGS) entry which is preliminary data.</text>
</comment>
<keyword evidence="3" id="KW-0489">Methyltransferase</keyword>
<dbReference type="InterPro" id="IPR050714">
    <property type="entry name" value="Cobalamin_biosynth_MTase"/>
</dbReference>
<dbReference type="NCBIfam" id="TIGR02467">
    <property type="entry name" value="CbiE"/>
    <property type="match status" value="1"/>
</dbReference>
<accession>A0A9X2T7S0</accession>
<dbReference type="Pfam" id="PF00590">
    <property type="entry name" value="TP_methylase"/>
    <property type="match status" value="1"/>
</dbReference>
<dbReference type="GO" id="GO:0032259">
    <property type="term" value="P:methylation"/>
    <property type="evidence" value="ECO:0007669"/>
    <property type="project" value="UniProtKB-KW"/>
</dbReference>
<dbReference type="PANTHER" id="PTHR43182:SF1">
    <property type="entry name" value="COBALT-PRECORRIN-7 C(5)-METHYLTRANSFERASE"/>
    <property type="match status" value="1"/>
</dbReference>
<dbReference type="SUPFAM" id="SSF53790">
    <property type="entry name" value="Tetrapyrrole methylase"/>
    <property type="match status" value="1"/>
</dbReference>
<reference evidence="7" key="1">
    <citation type="submission" date="2022-08" db="EMBL/GenBank/DDBJ databases">
        <authorList>
            <person name="Li F."/>
        </authorList>
    </citation>
    <scope>NUCLEOTIDE SEQUENCE</scope>
    <source>
        <strain evidence="7">MQZ15Z-1</strain>
    </source>
</reference>
<keyword evidence="4" id="KW-0808">Transferase</keyword>
<dbReference type="PIRSF" id="PIRSF036428">
    <property type="entry name" value="CobL"/>
    <property type="match status" value="1"/>
</dbReference>
<dbReference type="InterPro" id="IPR014008">
    <property type="entry name" value="Cbl_synth_MTase_CbiT"/>
</dbReference>
<dbReference type="GO" id="GO:0009236">
    <property type="term" value="P:cobalamin biosynthetic process"/>
    <property type="evidence" value="ECO:0007669"/>
    <property type="project" value="UniProtKB-KW"/>
</dbReference>
<dbReference type="NCBIfam" id="TIGR02469">
    <property type="entry name" value="CbiT"/>
    <property type="match status" value="1"/>
</dbReference>
<gene>
    <name evidence="7" type="primary">cbiE</name>
    <name evidence="7" type="ORF">NVS89_14810</name>
</gene>
<dbReference type="Gene3D" id="3.40.50.150">
    <property type="entry name" value="Vaccinia Virus protein VP39"/>
    <property type="match status" value="1"/>
</dbReference>
<sequence>MTSFLADADAGSNAEVFAPGARGDDAQERGWLSIVGIGEDGLAGLSPAARAAIERAEIVFGGARHLALAGAAVTGRAQAWPSPFEHGVEMVLAARGRRVCVLASGDPFLYGVGAVLARHVPADEMRAIPAPSSFSLAAARIGWPLADTACLTVHGRALDLIRAHLHPGRRLLALTSDGEGPQTLARLMSELGFGQSRIHVLEALGGPRERVRTALAATFDLDGIDTLNLVGIEVVAGEGARIIALTPGLPDELYEHDGQLTKREVRAMTLGALAPRRGETLWDIGAGAGSIGIEWMLADPSLKAIAIEEVPARAARARRNASAMGVPGLKVIEGRAPQALGGLAPPDAIFIGGGAGDAGVVEAALAALKPGGRLVVNAVTLETEARLIALHAARGGELVRLSIARAAPVGELTGWRPAMPVTQWSWTRPAGEAARGEAR</sequence>
<dbReference type="InterPro" id="IPR014776">
    <property type="entry name" value="4pyrrole_Mease_sub2"/>
</dbReference>
<evidence type="ECO:0000256" key="5">
    <source>
        <dbReference type="ARBA" id="ARBA00022691"/>
    </source>
</evidence>
<evidence type="ECO:0000313" key="8">
    <source>
        <dbReference type="Proteomes" id="UP001151088"/>
    </source>
</evidence>
<dbReference type="InterPro" id="IPR014777">
    <property type="entry name" value="4pyrrole_Mease_sub1"/>
</dbReference>
<dbReference type="SUPFAM" id="SSF53335">
    <property type="entry name" value="S-adenosyl-L-methionine-dependent methyltransferases"/>
    <property type="match status" value="1"/>
</dbReference>
<protein>
    <submittedName>
        <fullName evidence="7">Precorrin-6y C5,15-methyltransferase (Decarboxylating) subunit CbiE</fullName>
    </submittedName>
</protein>
<dbReference type="Pfam" id="PF01135">
    <property type="entry name" value="PCMT"/>
    <property type="match status" value="1"/>
</dbReference>
<evidence type="ECO:0000256" key="2">
    <source>
        <dbReference type="ARBA" id="ARBA00022573"/>
    </source>
</evidence>
<keyword evidence="8" id="KW-1185">Reference proteome</keyword>
<dbReference type="AlphaFoldDB" id="A0A9X2T7S0"/>
<keyword evidence="5" id="KW-0949">S-adenosyl-L-methionine</keyword>
<dbReference type="InterPro" id="IPR012818">
    <property type="entry name" value="CbiE"/>
</dbReference>
<evidence type="ECO:0000259" key="6">
    <source>
        <dbReference type="Pfam" id="PF00590"/>
    </source>
</evidence>
<evidence type="ECO:0000256" key="1">
    <source>
        <dbReference type="ARBA" id="ARBA00004953"/>
    </source>
</evidence>
<dbReference type="PANTHER" id="PTHR43182">
    <property type="entry name" value="COBALT-PRECORRIN-6B C(15)-METHYLTRANSFERASE (DECARBOXYLATING)"/>
    <property type="match status" value="1"/>
</dbReference>
<dbReference type="InterPro" id="IPR035996">
    <property type="entry name" value="4pyrrol_Methylase_sf"/>
</dbReference>
<dbReference type="InterPro" id="IPR000878">
    <property type="entry name" value="4pyrrol_Mease"/>
</dbReference>
<dbReference type="EMBL" id="JANTHZ010000006">
    <property type="protein sequence ID" value="MCS0496373.1"/>
    <property type="molecule type" value="Genomic_DNA"/>
</dbReference>
<dbReference type="InterPro" id="IPR006365">
    <property type="entry name" value="Cbl_synth_CobL"/>
</dbReference>
<name>A0A9X2T7S0_9HYPH</name>
<dbReference type="GO" id="GO:0008276">
    <property type="term" value="F:protein methyltransferase activity"/>
    <property type="evidence" value="ECO:0007669"/>
    <property type="project" value="InterPro"/>
</dbReference>
<dbReference type="InterPro" id="IPR029063">
    <property type="entry name" value="SAM-dependent_MTases_sf"/>
</dbReference>
<evidence type="ECO:0000256" key="4">
    <source>
        <dbReference type="ARBA" id="ARBA00022679"/>
    </source>
</evidence>
<comment type="pathway">
    <text evidence="1">Cofactor biosynthesis; adenosylcobalamin biosynthesis.</text>
</comment>
<dbReference type="Proteomes" id="UP001151088">
    <property type="component" value="Unassembled WGS sequence"/>
</dbReference>
<evidence type="ECO:0000256" key="3">
    <source>
        <dbReference type="ARBA" id="ARBA00022603"/>
    </source>
</evidence>
<dbReference type="RefSeq" id="WP_258733528.1">
    <property type="nucleotide sequence ID" value="NZ_JANTHZ010000006.1"/>
</dbReference>
<keyword evidence="2" id="KW-0169">Cobalamin biosynthesis</keyword>
<organism evidence="7 8">
    <name type="scientific">Ancylobacter mangrovi</name>
    <dbReference type="NCBI Taxonomy" id="2972472"/>
    <lineage>
        <taxon>Bacteria</taxon>
        <taxon>Pseudomonadati</taxon>
        <taxon>Pseudomonadota</taxon>
        <taxon>Alphaproteobacteria</taxon>
        <taxon>Hyphomicrobiales</taxon>
        <taxon>Xanthobacteraceae</taxon>
        <taxon>Ancylobacter</taxon>
    </lineage>
</organism>
<dbReference type="CDD" id="cd11644">
    <property type="entry name" value="Precorrin-6Y-MT"/>
    <property type="match status" value="1"/>
</dbReference>